<protein>
    <submittedName>
        <fullName evidence="1">Uncharacterized protein</fullName>
    </submittedName>
</protein>
<gene>
    <name evidence="1" type="ORF">LIPSTDRAFT_75592</name>
</gene>
<dbReference type="EMBL" id="KV454302">
    <property type="protein sequence ID" value="ODQ69942.1"/>
    <property type="molecule type" value="Genomic_DNA"/>
</dbReference>
<organism evidence="1 2">
    <name type="scientific">Lipomyces starkeyi NRRL Y-11557</name>
    <dbReference type="NCBI Taxonomy" id="675824"/>
    <lineage>
        <taxon>Eukaryota</taxon>
        <taxon>Fungi</taxon>
        <taxon>Dikarya</taxon>
        <taxon>Ascomycota</taxon>
        <taxon>Saccharomycotina</taxon>
        <taxon>Lipomycetes</taxon>
        <taxon>Lipomycetales</taxon>
        <taxon>Lipomycetaceae</taxon>
        <taxon>Lipomyces</taxon>
    </lineage>
</organism>
<reference evidence="1 2" key="1">
    <citation type="journal article" date="2016" name="Proc. Natl. Acad. Sci. U.S.A.">
        <title>Comparative genomics of biotechnologically important yeasts.</title>
        <authorList>
            <person name="Riley R."/>
            <person name="Haridas S."/>
            <person name="Wolfe K.H."/>
            <person name="Lopes M.R."/>
            <person name="Hittinger C.T."/>
            <person name="Goeker M."/>
            <person name="Salamov A.A."/>
            <person name="Wisecaver J.H."/>
            <person name="Long T.M."/>
            <person name="Calvey C.H."/>
            <person name="Aerts A.L."/>
            <person name="Barry K.W."/>
            <person name="Choi C."/>
            <person name="Clum A."/>
            <person name="Coughlan A.Y."/>
            <person name="Deshpande S."/>
            <person name="Douglass A.P."/>
            <person name="Hanson S.J."/>
            <person name="Klenk H.-P."/>
            <person name="LaButti K.M."/>
            <person name="Lapidus A."/>
            <person name="Lindquist E.A."/>
            <person name="Lipzen A.M."/>
            <person name="Meier-Kolthoff J.P."/>
            <person name="Ohm R.A."/>
            <person name="Otillar R.P."/>
            <person name="Pangilinan J.L."/>
            <person name="Peng Y."/>
            <person name="Rokas A."/>
            <person name="Rosa C.A."/>
            <person name="Scheuner C."/>
            <person name="Sibirny A.A."/>
            <person name="Slot J.C."/>
            <person name="Stielow J.B."/>
            <person name="Sun H."/>
            <person name="Kurtzman C.P."/>
            <person name="Blackwell M."/>
            <person name="Grigoriev I.V."/>
            <person name="Jeffries T.W."/>
        </authorList>
    </citation>
    <scope>NUCLEOTIDE SEQUENCE [LARGE SCALE GENOMIC DNA]</scope>
    <source>
        <strain evidence="1 2">NRRL Y-11557</strain>
    </source>
</reference>
<feature type="non-terminal residue" evidence="1">
    <location>
        <position position="70"/>
    </location>
</feature>
<sequence length="70" mass="8034">MIQHRDENPIDILPDNLTANTIINLGQTLSQRNTERRQRHAVAWNTNFAAAVDAYMEWQVPARATLNLSF</sequence>
<dbReference type="AlphaFoldDB" id="A0A1E3PYG7"/>
<evidence type="ECO:0000313" key="2">
    <source>
        <dbReference type="Proteomes" id="UP000094385"/>
    </source>
</evidence>
<keyword evidence="2" id="KW-1185">Reference proteome</keyword>
<evidence type="ECO:0000313" key="1">
    <source>
        <dbReference type="EMBL" id="ODQ69942.1"/>
    </source>
</evidence>
<accession>A0A1E3PYG7</accession>
<name>A0A1E3PYG7_LIPST</name>
<proteinExistence type="predicted"/>
<dbReference type="Proteomes" id="UP000094385">
    <property type="component" value="Unassembled WGS sequence"/>
</dbReference>